<sequence>MTANAPVPLTPRAPGLTRRARSFVETHGLRAPSPDPGPYRDVWLGHGIPAAVIDRAVAFHDRRGGIVLPPAPAYEGGPRVLEADAVDASDLDGYEPVPEVQGLADTWDLGCG</sequence>
<protein>
    <submittedName>
        <fullName evidence="1">Uncharacterized protein</fullName>
    </submittedName>
</protein>
<reference evidence="1" key="1">
    <citation type="submission" date="2022-10" db="EMBL/GenBank/DDBJ databases">
        <title>The complete genomes of actinobacterial strains from the NBC collection.</title>
        <authorList>
            <person name="Joergensen T.S."/>
            <person name="Alvarez Arevalo M."/>
            <person name="Sterndorff E.B."/>
            <person name="Faurdal D."/>
            <person name="Vuksanovic O."/>
            <person name="Mourched A.-S."/>
            <person name="Charusanti P."/>
            <person name="Shaw S."/>
            <person name="Blin K."/>
            <person name="Weber T."/>
        </authorList>
    </citation>
    <scope>NUCLEOTIDE SEQUENCE</scope>
    <source>
        <strain evidence="1">NBC_00049</strain>
    </source>
</reference>
<proteinExistence type="predicted"/>
<dbReference type="AlphaFoldDB" id="A0AAU2JYS7"/>
<name>A0AAU2JYS7_9ACTN</name>
<evidence type="ECO:0000313" key="1">
    <source>
        <dbReference type="EMBL" id="WTU77236.1"/>
    </source>
</evidence>
<organism evidence="1">
    <name type="scientific">Streptomyces sp. NBC_00049</name>
    <dbReference type="NCBI Taxonomy" id="2903617"/>
    <lineage>
        <taxon>Bacteria</taxon>
        <taxon>Bacillati</taxon>
        <taxon>Actinomycetota</taxon>
        <taxon>Actinomycetes</taxon>
        <taxon>Kitasatosporales</taxon>
        <taxon>Streptomycetaceae</taxon>
        <taxon>Streptomyces</taxon>
    </lineage>
</organism>
<accession>A0AAU2JYS7</accession>
<gene>
    <name evidence="1" type="ORF">OG327_30050</name>
</gene>
<dbReference type="EMBL" id="CP108264">
    <property type="protein sequence ID" value="WTU77236.1"/>
    <property type="molecule type" value="Genomic_DNA"/>
</dbReference>